<evidence type="ECO:0000313" key="3">
    <source>
        <dbReference type="Proteomes" id="UP000481327"/>
    </source>
</evidence>
<dbReference type="EMBL" id="WIOL01000003">
    <property type="protein sequence ID" value="MQT17592.1"/>
    <property type="molecule type" value="Genomic_DNA"/>
</dbReference>
<protein>
    <recommendedName>
        <fullName evidence="4">Tetratricopeptide repeat protein</fullName>
    </recommendedName>
</protein>
<organism evidence="2 3">
    <name type="scientific">Sandarakinorhabdus fusca</name>
    <dbReference type="NCBI Taxonomy" id="1439888"/>
    <lineage>
        <taxon>Bacteria</taxon>
        <taxon>Pseudomonadati</taxon>
        <taxon>Pseudomonadota</taxon>
        <taxon>Alphaproteobacteria</taxon>
        <taxon>Sphingomonadales</taxon>
        <taxon>Sphingosinicellaceae</taxon>
        <taxon>Sandarakinorhabdus</taxon>
    </lineage>
</organism>
<comment type="caution">
    <text evidence="2">The sequence shown here is derived from an EMBL/GenBank/DDBJ whole genome shotgun (WGS) entry which is preliminary data.</text>
</comment>
<keyword evidence="1" id="KW-0732">Signal</keyword>
<proteinExistence type="predicted"/>
<evidence type="ECO:0000256" key="1">
    <source>
        <dbReference type="SAM" id="SignalP"/>
    </source>
</evidence>
<sequence length="386" mass="40793">MVSVLFLLLQSAAMVPPNAAAIDDDGTITVTATQLPDLAAQAEACAKQLCPTRKDIAVTVAYASALFDEGNYRDAKRLLAGAVTRTRDAAKAEPIAVSTLYQAQATLASHEGDQDIVRDATWASANVLREGLPDNSLPQLTAELRLADWQLRTGDKTGAIARYADIAARAAAAGHGAIGDVASLRRAVTVESTGRTSEAMALLDSLAARPGADAAELRRAALSTAARLATRAGRTQQADAYVALLAAEPGGAEPVLISSAELPRPGRPDTAPFLDGVGLDRGARGSDLAGLRWVDIGYRILPDGRVADIRFVRGSARLAWAQPLLGYIGSRRYTPFAGSDGVHRVERYTLTADYMVPSGSLIRRRLRNPRFEVMPMTVSAAAETGH</sequence>
<feature type="chain" id="PRO_5029013478" description="Tetratricopeptide repeat protein" evidence="1">
    <location>
        <begin position="20"/>
        <end position="386"/>
    </location>
</feature>
<keyword evidence="3" id="KW-1185">Reference proteome</keyword>
<dbReference type="AlphaFoldDB" id="A0A7C9GPJ7"/>
<dbReference type="OrthoDB" id="7405733at2"/>
<feature type="signal peptide" evidence="1">
    <location>
        <begin position="1"/>
        <end position="19"/>
    </location>
</feature>
<evidence type="ECO:0000313" key="2">
    <source>
        <dbReference type="EMBL" id="MQT17592.1"/>
    </source>
</evidence>
<dbReference type="RefSeq" id="WP_152578037.1">
    <property type="nucleotide sequence ID" value="NZ_JAATJI010000002.1"/>
</dbReference>
<name>A0A7C9GPJ7_9SPHN</name>
<reference evidence="2 3" key="1">
    <citation type="submission" date="2019-09" db="EMBL/GenBank/DDBJ databases">
        <title>Polymorphobacter sp. isolated from a lake in China.</title>
        <authorList>
            <person name="Liu Z."/>
        </authorList>
    </citation>
    <scope>NUCLEOTIDE SEQUENCE [LARGE SCALE GENOMIC DNA]</scope>
    <source>
        <strain evidence="2 3">D40P</strain>
    </source>
</reference>
<gene>
    <name evidence="2" type="ORF">F3168_09990</name>
</gene>
<evidence type="ECO:0008006" key="4">
    <source>
        <dbReference type="Google" id="ProtNLM"/>
    </source>
</evidence>
<dbReference type="Proteomes" id="UP000481327">
    <property type="component" value="Unassembled WGS sequence"/>
</dbReference>
<accession>A0A7C9GPJ7</accession>